<evidence type="ECO:0000313" key="2">
    <source>
        <dbReference type="Proteomes" id="UP000249218"/>
    </source>
</evidence>
<gene>
    <name evidence="1" type="primary">HaOG209895</name>
    <name evidence="1" type="ORF">B5X24_HaOG209895</name>
</gene>
<dbReference type="EMBL" id="KZ150119">
    <property type="protein sequence ID" value="PZC73215.1"/>
    <property type="molecule type" value="Genomic_DNA"/>
</dbReference>
<dbReference type="AlphaFoldDB" id="A0A2W1BHM9"/>
<protein>
    <submittedName>
        <fullName evidence="1">Uncharacterized protein</fullName>
    </submittedName>
</protein>
<dbReference type="Proteomes" id="UP000249218">
    <property type="component" value="Unassembled WGS sequence"/>
</dbReference>
<keyword evidence="2" id="KW-1185">Reference proteome</keyword>
<sequence length="104" mass="11713">MLTLHHHRPHCTSSWPLRAEYCGGALQGYVHYAAGRRAGRGAGWGAARGRALAALNRSSDLRGGARWPPAWRTRCWRGRRWPPRCSARSRTAWTTASRRGQYCV</sequence>
<accession>A0A2W1BHM9</accession>
<name>A0A2W1BHM9_HELAM</name>
<reference evidence="1 2" key="1">
    <citation type="journal article" date="2017" name="BMC Biol.">
        <title>Genomic innovations, transcriptional plasticity and gene loss underlying the evolution and divergence of two highly polyphagous and invasive Helicoverpa pest species.</title>
        <authorList>
            <person name="Pearce S.L."/>
            <person name="Clarke D.F."/>
            <person name="East P.D."/>
            <person name="Elfekih S."/>
            <person name="Gordon K.H."/>
            <person name="Jermiin L.S."/>
            <person name="McGaughran A."/>
            <person name="Oakeshott J.G."/>
            <person name="Papanikolaou A."/>
            <person name="Perera O.P."/>
            <person name="Rane R.V."/>
            <person name="Richards S."/>
            <person name="Tay W.T."/>
            <person name="Walsh T.K."/>
            <person name="Anderson A."/>
            <person name="Anderson C.J."/>
            <person name="Asgari S."/>
            <person name="Board P.G."/>
            <person name="Bretschneider A."/>
            <person name="Campbell P.M."/>
            <person name="Chertemps T."/>
            <person name="Christeller J.T."/>
            <person name="Coppin C.W."/>
            <person name="Downes S.J."/>
            <person name="Duan G."/>
            <person name="Farnsworth C.A."/>
            <person name="Good R.T."/>
            <person name="Han L.B."/>
            <person name="Han Y.C."/>
            <person name="Hatje K."/>
            <person name="Horne I."/>
            <person name="Huang Y.P."/>
            <person name="Hughes D.S."/>
            <person name="Jacquin-Joly E."/>
            <person name="James W."/>
            <person name="Jhangiani S."/>
            <person name="Kollmar M."/>
            <person name="Kuwar S.S."/>
            <person name="Li S."/>
            <person name="Liu N.Y."/>
            <person name="Maibeche M.T."/>
            <person name="Miller J.R."/>
            <person name="Montagne N."/>
            <person name="Perry T."/>
            <person name="Qu J."/>
            <person name="Song S.V."/>
            <person name="Sutton G.G."/>
            <person name="Vogel H."/>
            <person name="Walenz B.P."/>
            <person name="Xu W."/>
            <person name="Zhang H.J."/>
            <person name="Zou Z."/>
            <person name="Batterham P."/>
            <person name="Edwards O.R."/>
            <person name="Feyereisen R."/>
            <person name="Gibbs R.A."/>
            <person name="Heckel D.G."/>
            <person name="McGrath A."/>
            <person name="Robin C."/>
            <person name="Scherer S.E."/>
            <person name="Worley K.C."/>
            <person name="Wu Y.D."/>
        </authorList>
    </citation>
    <scope>NUCLEOTIDE SEQUENCE [LARGE SCALE GENOMIC DNA]</scope>
    <source>
        <strain evidence="1">Harm_GR_Male_#8</strain>
        <tissue evidence="1">Whole organism</tissue>
    </source>
</reference>
<organism evidence="1 2">
    <name type="scientific">Helicoverpa armigera</name>
    <name type="common">Cotton bollworm</name>
    <name type="synonym">Heliothis armigera</name>
    <dbReference type="NCBI Taxonomy" id="29058"/>
    <lineage>
        <taxon>Eukaryota</taxon>
        <taxon>Metazoa</taxon>
        <taxon>Ecdysozoa</taxon>
        <taxon>Arthropoda</taxon>
        <taxon>Hexapoda</taxon>
        <taxon>Insecta</taxon>
        <taxon>Pterygota</taxon>
        <taxon>Neoptera</taxon>
        <taxon>Endopterygota</taxon>
        <taxon>Lepidoptera</taxon>
        <taxon>Glossata</taxon>
        <taxon>Ditrysia</taxon>
        <taxon>Noctuoidea</taxon>
        <taxon>Noctuidae</taxon>
        <taxon>Heliothinae</taxon>
        <taxon>Helicoverpa</taxon>
    </lineage>
</organism>
<proteinExistence type="predicted"/>
<evidence type="ECO:0000313" key="1">
    <source>
        <dbReference type="EMBL" id="PZC73215.1"/>
    </source>
</evidence>